<dbReference type="GO" id="GO:0016020">
    <property type="term" value="C:membrane"/>
    <property type="evidence" value="ECO:0007669"/>
    <property type="project" value="InterPro"/>
</dbReference>
<feature type="transmembrane region" description="Helical" evidence="3">
    <location>
        <begin position="153"/>
        <end position="173"/>
    </location>
</feature>
<protein>
    <recommendedName>
        <fullName evidence="4">Cytochrome oxidase subunit I profile domain-containing protein</fullName>
    </recommendedName>
</protein>
<dbReference type="InterPro" id="IPR023616">
    <property type="entry name" value="Cyt_c_oxase-like_su1_dom"/>
</dbReference>
<dbReference type="Pfam" id="PF00115">
    <property type="entry name" value="COX1"/>
    <property type="match status" value="1"/>
</dbReference>
<keyword evidence="3" id="KW-0812">Transmembrane</keyword>
<dbReference type="GO" id="GO:0020037">
    <property type="term" value="F:heme binding"/>
    <property type="evidence" value="ECO:0007669"/>
    <property type="project" value="InterPro"/>
</dbReference>
<reference evidence="5 6" key="1">
    <citation type="submission" date="2016-08" db="EMBL/GenBank/DDBJ databases">
        <title>Novel Firmicute Genomes.</title>
        <authorList>
            <person name="Poppleton D.I."/>
            <person name="Gribaldo S."/>
        </authorList>
    </citation>
    <scope>NUCLEOTIDE SEQUENCE [LARGE SCALE GENOMIC DNA]</scope>
    <source>
        <strain evidence="5 6">RAOx-1</strain>
    </source>
</reference>
<keyword evidence="3" id="KW-1133">Transmembrane helix</keyword>
<evidence type="ECO:0000313" key="5">
    <source>
        <dbReference type="EMBL" id="RKD23876.1"/>
    </source>
</evidence>
<feature type="transmembrane region" description="Helical" evidence="3">
    <location>
        <begin position="122"/>
        <end position="141"/>
    </location>
</feature>
<dbReference type="RefSeq" id="WP_120189105.1">
    <property type="nucleotide sequence ID" value="NZ_MCHY01000008.1"/>
</dbReference>
<evidence type="ECO:0000259" key="4">
    <source>
        <dbReference type="PROSITE" id="PS50855"/>
    </source>
</evidence>
<feature type="transmembrane region" description="Helical" evidence="3">
    <location>
        <begin position="57"/>
        <end position="78"/>
    </location>
</feature>
<dbReference type="AlphaFoldDB" id="A0A419SIU4"/>
<feature type="transmembrane region" description="Helical" evidence="3">
    <location>
        <begin position="372"/>
        <end position="395"/>
    </location>
</feature>
<dbReference type="GO" id="GO:0015990">
    <property type="term" value="P:electron transport coupled proton transport"/>
    <property type="evidence" value="ECO:0007669"/>
    <property type="project" value="TreeGrafter"/>
</dbReference>
<keyword evidence="6" id="KW-1185">Reference proteome</keyword>
<proteinExistence type="predicted"/>
<sequence>MLSNAEHSAAKNFWYTAIGWLLISMLAGLVVAFKQVWPEFMGGSEYLTYGRVRPIHTNGVLLAWLSMVNVGCMFYIVPKLLRTKLWSEKLGNFTCVLWNLGITAGVVILATGYSTGVEYAELPLWLDILVAVLAILVAVNVFMTIKNRKEQQLYVSIWYFVGSLIWLPGVWIVGNVPAPLVGGAIQANMNWFYGHNVLGLWFTTVGIGTMYYLLPKLTGKPIYSHKLSLIGFWTIGTFYVWNGPHHLVNSPIPFWLQKAGIIPSILLIIPVWTVLANVIGTMKGQWHQVRDNVNLKFLMTAMIFYLMACLQGPFQALMSVSAVIKYTHWVPGHAHMAPFGAFSFIGFIMIYFAVPRISGKEIYSKVAQNWHYYLSVVGFLVFAFSMWIAGVMQGFAWMDGLPFMETVNMTRPFVAVRAVGGTLMIVAQFFFAWNIFMTLKAGRHYEVDKSELVSA</sequence>
<evidence type="ECO:0000256" key="3">
    <source>
        <dbReference type="SAM" id="Phobius"/>
    </source>
</evidence>
<feature type="transmembrane region" description="Helical" evidence="3">
    <location>
        <begin position="223"/>
        <end position="241"/>
    </location>
</feature>
<organism evidence="5 6">
    <name type="scientific">Ammoniphilus oxalaticus</name>
    <dbReference type="NCBI Taxonomy" id="66863"/>
    <lineage>
        <taxon>Bacteria</taxon>
        <taxon>Bacillati</taxon>
        <taxon>Bacillota</taxon>
        <taxon>Bacilli</taxon>
        <taxon>Bacillales</taxon>
        <taxon>Paenibacillaceae</taxon>
        <taxon>Aneurinibacillus group</taxon>
        <taxon>Ammoniphilus</taxon>
    </lineage>
</organism>
<feature type="transmembrane region" description="Helical" evidence="3">
    <location>
        <begin position="334"/>
        <end position="352"/>
    </location>
</feature>
<dbReference type="PANTHER" id="PTHR10422:SF29">
    <property type="entry name" value="CYTOCHROME C OXIDASE SUBUNIT 1 HOMOLOG, BACTEROID"/>
    <property type="match status" value="1"/>
</dbReference>
<dbReference type="OrthoDB" id="9764568at2"/>
<keyword evidence="3" id="KW-0472">Membrane</keyword>
<feature type="transmembrane region" description="Helical" evidence="3">
    <location>
        <begin position="90"/>
        <end position="110"/>
    </location>
</feature>
<feature type="transmembrane region" description="Helical" evidence="3">
    <location>
        <begin position="261"/>
        <end position="281"/>
    </location>
</feature>
<keyword evidence="1" id="KW-0813">Transport</keyword>
<feature type="domain" description="Cytochrome oxidase subunit I profile" evidence="4">
    <location>
        <begin position="12"/>
        <end position="455"/>
    </location>
</feature>
<dbReference type="InterPro" id="IPR000883">
    <property type="entry name" value="Cyt_C_Oxase_1"/>
</dbReference>
<dbReference type="GO" id="GO:0022904">
    <property type="term" value="P:respiratory electron transport chain"/>
    <property type="evidence" value="ECO:0007669"/>
    <property type="project" value="TreeGrafter"/>
</dbReference>
<evidence type="ECO:0000256" key="1">
    <source>
        <dbReference type="ARBA" id="ARBA00022660"/>
    </source>
</evidence>
<dbReference type="Proteomes" id="UP000284219">
    <property type="component" value="Unassembled WGS sequence"/>
</dbReference>
<dbReference type="GO" id="GO:0009060">
    <property type="term" value="P:aerobic respiration"/>
    <property type="evidence" value="ECO:0007669"/>
    <property type="project" value="InterPro"/>
</dbReference>
<name>A0A419SIU4_9BACL</name>
<dbReference type="PROSITE" id="PS50855">
    <property type="entry name" value="COX1"/>
    <property type="match status" value="1"/>
</dbReference>
<dbReference type="InterPro" id="IPR036927">
    <property type="entry name" value="Cyt_c_oxase-like_su1_sf"/>
</dbReference>
<dbReference type="PANTHER" id="PTHR10422">
    <property type="entry name" value="CYTOCHROME C OXIDASE SUBUNIT 1"/>
    <property type="match status" value="1"/>
</dbReference>
<keyword evidence="2" id="KW-0249">Electron transport</keyword>
<feature type="transmembrane region" description="Helical" evidence="3">
    <location>
        <begin position="415"/>
        <end position="436"/>
    </location>
</feature>
<gene>
    <name evidence="5" type="ORF">BEP19_05460</name>
</gene>
<comment type="caution">
    <text evidence="5">The sequence shown here is derived from an EMBL/GenBank/DDBJ whole genome shotgun (WGS) entry which is preliminary data.</text>
</comment>
<keyword evidence="1" id="KW-0679">Respiratory chain</keyword>
<feature type="transmembrane region" description="Helical" evidence="3">
    <location>
        <begin position="293"/>
        <end position="314"/>
    </location>
</feature>
<feature type="transmembrane region" description="Helical" evidence="3">
    <location>
        <begin position="193"/>
        <end position="214"/>
    </location>
</feature>
<evidence type="ECO:0000256" key="2">
    <source>
        <dbReference type="ARBA" id="ARBA00022982"/>
    </source>
</evidence>
<dbReference type="Gene3D" id="1.20.210.10">
    <property type="entry name" value="Cytochrome c oxidase-like, subunit I domain"/>
    <property type="match status" value="1"/>
</dbReference>
<dbReference type="EMBL" id="MCHY01000008">
    <property type="protein sequence ID" value="RKD23876.1"/>
    <property type="molecule type" value="Genomic_DNA"/>
</dbReference>
<dbReference type="SUPFAM" id="SSF81442">
    <property type="entry name" value="Cytochrome c oxidase subunit I-like"/>
    <property type="match status" value="1"/>
</dbReference>
<dbReference type="GO" id="GO:0004129">
    <property type="term" value="F:cytochrome-c oxidase activity"/>
    <property type="evidence" value="ECO:0007669"/>
    <property type="project" value="InterPro"/>
</dbReference>
<evidence type="ECO:0000313" key="6">
    <source>
        <dbReference type="Proteomes" id="UP000284219"/>
    </source>
</evidence>
<feature type="transmembrane region" description="Helical" evidence="3">
    <location>
        <begin position="12"/>
        <end position="37"/>
    </location>
</feature>
<accession>A0A419SIU4</accession>